<feature type="binding site" evidence="6">
    <location>
        <position position="211"/>
    </location>
    <ligand>
        <name>S-adenosyl-L-methionine</name>
        <dbReference type="ChEBI" id="CHEBI:59789"/>
    </ligand>
</feature>
<dbReference type="Gene3D" id="3.40.50.150">
    <property type="entry name" value="Vaccinia Virus protein VP39"/>
    <property type="match status" value="1"/>
</dbReference>
<dbReference type="EC" id="2.1.1.-" evidence="6"/>
<keyword evidence="8" id="KW-1185">Reference proteome</keyword>
<evidence type="ECO:0000313" key="8">
    <source>
        <dbReference type="Proteomes" id="UP000306552"/>
    </source>
</evidence>
<keyword evidence="5 6" id="KW-0949">S-adenosyl-L-methionine</keyword>
<dbReference type="GO" id="GO:0005737">
    <property type="term" value="C:cytoplasm"/>
    <property type="evidence" value="ECO:0007669"/>
    <property type="project" value="UniProtKB-SubCell"/>
</dbReference>
<dbReference type="RefSeq" id="WP_138930985.1">
    <property type="nucleotide sequence ID" value="NZ_SWMU01000001.1"/>
</dbReference>
<dbReference type="NCBIfam" id="NF001785">
    <property type="entry name" value="PRK00517.2-2"/>
    <property type="match status" value="1"/>
</dbReference>
<comment type="similarity">
    <text evidence="1 6">Belongs to the methyltransferase superfamily. PrmA family.</text>
</comment>
<dbReference type="OrthoDB" id="9785995at2"/>
<evidence type="ECO:0000256" key="1">
    <source>
        <dbReference type="ARBA" id="ARBA00009741"/>
    </source>
</evidence>
<dbReference type="CDD" id="cd02440">
    <property type="entry name" value="AdoMet_MTases"/>
    <property type="match status" value="1"/>
</dbReference>
<comment type="catalytic activity">
    <reaction evidence="6">
        <text>L-lysyl-[protein] + 3 S-adenosyl-L-methionine = N(6),N(6),N(6)-trimethyl-L-lysyl-[protein] + 3 S-adenosyl-L-homocysteine + 3 H(+)</text>
        <dbReference type="Rhea" id="RHEA:54192"/>
        <dbReference type="Rhea" id="RHEA-COMP:9752"/>
        <dbReference type="Rhea" id="RHEA-COMP:13826"/>
        <dbReference type="ChEBI" id="CHEBI:15378"/>
        <dbReference type="ChEBI" id="CHEBI:29969"/>
        <dbReference type="ChEBI" id="CHEBI:57856"/>
        <dbReference type="ChEBI" id="CHEBI:59789"/>
        <dbReference type="ChEBI" id="CHEBI:61961"/>
    </reaction>
</comment>
<keyword evidence="7" id="KW-0689">Ribosomal protein</keyword>
<dbReference type="GO" id="GO:0016279">
    <property type="term" value="F:protein-lysine N-methyltransferase activity"/>
    <property type="evidence" value="ECO:0007669"/>
    <property type="project" value="RHEA"/>
</dbReference>
<dbReference type="GO" id="GO:0032259">
    <property type="term" value="P:methylation"/>
    <property type="evidence" value="ECO:0007669"/>
    <property type="project" value="UniProtKB-KW"/>
</dbReference>
<organism evidence="7 8">
    <name type="scientific">Mesohalobacter halotolerans</name>
    <dbReference type="NCBI Taxonomy" id="1883405"/>
    <lineage>
        <taxon>Bacteria</taxon>
        <taxon>Pseudomonadati</taxon>
        <taxon>Bacteroidota</taxon>
        <taxon>Flavobacteriia</taxon>
        <taxon>Flavobacteriales</taxon>
        <taxon>Flavobacteriaceae</taxon>
        <taxon>Mesohalobacter</taxon>
    </lineage>
</organism>
<dbReference type="AlphaFoldDB" id="A0A4U5TTA8"/>
<dbReference type="InterPro" id="IPR050078">
    <property type="entry name" value="Ribosomal_L11_MeTrfase_PrmA"/>
</dbReference>
<reference evidence="7 8" key="1">
    <citation type="submission" date="2019-04" db="EMBL/GenBank/DDBJ databases">
        <title>Psychroflexus halotolerans sp. nov., isolated from a marine solar saltern.</title>
        <authorList>
            <person name="Feng X."/>
        </authorList>
    </citation>
    <scope>NUCLEOTIDE SEQUENCE [LARGE SCALE GENOMIC DNA]</scope>
    <source>
        <strain evidence="7 8">WDS2C27</strain>
    </source>
</reference>
<sequence>MTYTEVRFKVKPKEDGIQILIAQLGELGFESFIEEVEYLKAYIKTEQLSTITIEDCQLFKNPDFELEYTIHDIEDVNWNQAWEENFKPVHITPNCVIRAPFHEKFDLKYELIIEPKMSFGTGHHPTTHMMMQMVLEESLNNLSVLDMGCGTGVLSILAEKLGAKPILAIDIDEWCFINTLENKERNECENINVKQGGEELIEGRFDVVLANINRNILLEHLPIYNRHLKQNGMMFLSGFYDKDLEKIDDVCQQLGLNYVKHQLKNEWICAKYVKV</sequence>
<evidence type="ECO:0000256" key="2">
    <source>
        <dbReference type="ARBA" id="ARBA00022490"/>
    </source>
</evidence>
<keyword evidence="3 6" id="KW-0489">Methyltransferase</keyword>
<keyword evidence="2 6" id="KW-0963">Cytoplasm</keyword>
<feature type="binding site" evidence="6">
    <location>
        <position position="127"/>
    </location>
    <ligand>
        <name>S-adenosyl-L-methionine</name>
        <dbReference type="ChEBI" id="CHEBI:59789"/>
    </ligand>
</feature>
<keyword evidence="4 6" id="KW-0808">Transferase</keyword>
<protein>
    <recommendedName>
        <fullName evidence="6">Ribosomal protein L11 methyltransferase</fullName>
        <shortName evidence="6">L11 Mtase</shortName>
        <ecNumber evidence="6">2.1.1.-</ecNumber>
    </recommendedName>
</protein>
<dbReference type="Pfam" id="PF06325">
    <property type="entry name" value="PrmA"/>
    <property type="match status" value="1"/>
</dbReference>
<comment type="caution">
    <text evidence="7">The sequence shown here is derived from an EMBL/GenBank/DDBJ whole genome shotgun (WGS) entry which is preliminary data.</text>
</comment>
<dbReference type="GO" id="GO:0005840">
    <property type="term" value="C:ribosome"/>
    <property type="evidence" value="ECO:0007669"/>
    <property type="project" value="UniProtKB-KW"/>
</dbReference>
<evidence type="ECO:0000256" key="5">
    <source>
        <dbReference type="ARBA" id="ARBA00022691"/>
    </source>
</evidence>
<gene>
    <name evidence="6" type="primary">prmA</name>
    <name evidence="7" type="ORF">FCN74_02355</name>
</gene>
<dbReference type="Proteomes" id="UP000306552">
    <property type="component" value="Unassembled WGS sequence"/>
</dbReference>
<dbReference type="InterPro" id="IPR004498">
    <property type="entry name" value="Ribosomal_PrmA_MeTrfase"/>
</dbReference>
<keyword evidence="7" id="KW-0687">Ribonucleoprotein</keyword>
<proteinExistence type="inferred from homology"/>
<dbReference type="PANTHER" id="PTHR43648:SF1">
    <property type="entry name" value="ELECTRON TRANSFER FLAVOPROTEIN BETA SUBUNIT LYSINE METHYLTRANSFERASE"/>
    <property type="match status" value="1"/>
</dbReference>
<dbReference type="InterPro" id="IPR029063">
    <property type="entry name" value="SAM-dependent_MTases_sf"/>
</dbReference>
<evidence type="ECO:0000256" key="4">
    <source>
        <dbReference type="ARBA" id="ARBA00022679"/>
    </source>
</evidence>
<dbReference type="SUPFAM" id="SSF53335">
    <property type="entry name" value="S-adenosyl-L-methionine-dependent methyltransferases"/>
    <property type="match status" value="1"/>
</dbReference>
<dbReference type="HAMAP" id="MF_00735">
    <property type="entry name" value="Methyltr_PrmA"/>
    <property type="match status" value="1"/>
</dbReference>
<evidence type="ECO:0000313" key="7">
    <source>
        <dbReference type="EMBL" id="TKS57282.1"/>
    </source>
</evidence>
<comment type="function">
    <text evidence="6">Methylates ribosomal protein L11.</text>
</comment>
<evidence type="ECO:0000256" key="3">
    <source>
        <dbReference type="ARBA" id="ARBA00022603"/>
    </source>
</evidence>
<evidence type="ECO:0000256" key="6">
    <source>
        <dbReference type="HAMAP-Rule" id="MF_00735"/>
    </source>
</evidence>
<dbReference type="PANTHER" id="PTHR43648">
    <property type="entry name" value="ELECTRON TRANSFER FLAVOPROTEIN BETA SUBUNIT LYSINE METHYLTRANSFERASE"/>
    <property type="match status" value="1"/>
</dbReference>
<dbReference type="EMBL" id="SWMU01000001">
    <property type="protein sequence ID" value="TKS57282.1"/>
    <property type="molecule type" value="Genomic_DNA"/>
</dbReference>
<comment type="subcellular location">
    <subcellularLocation>
        <location evidence="6">Cytoplasm</location>
    </subcellularLocation>
</comment>
<feature type="binding site" evidence="6">
    <location>
        <position position="148"/>
    </location>
    <ligand>
        <name>S-adenosyl-L-methionine</name>
        <dbReference type="ChEBI" id="CHEBI:59789"/>
    </ligand>
</feature>
<accession>A0A4U5TTA8</accession>
<name>A0A4U5TTA8_9FLAO</name>
<dbReference type="PIRSF" id="PIRSF000401">
    <property type="entry name" value="RPL11_MTase"/>
    <property type="match status" value="1"/>
</dbReference>
<feature type="binding site" evidence="6">
    <location>
        <position position="170"/>
    </location>
    <ligand>
        <name>S-adenosyl-L-methionine</name>
        <dbReference type="ChEBI" id="CHEBI:59789"/>
    </ligand>
</feature>